<proteinExistence type="predicted"/>
<accession>A0A2Z7BEN4</accession>
<keyword evidence="2" id="KW-1185">Reference proteome</keyword>
<evidence type="ECO:0000313" key="1">
    <source>
        <dbReference type="EMBL" id="KZV32487.1"/>
    </source>
</evidence>
<organism evidence="1 2">
    <name type="scientific">Dorcoceras hygrometricum</name>
    <dbReference type="NCBI Taxonomy" id="472368"/>
    <lineage>
        <taxon>Eukaryota</taxon>
        <taxon>Viridiplantae</taxon>
        <taxon>Streptophyta</taxon>
        <taxon>Embryophyta</taxon>
        <taxon>Tracheophyta</taxon>
        <taxon>Spermatophyta</taxon>
        <taxon>Magnoliopsida</taxon>
        <taxon>eudicotyledons</taxon>
        <taxon>Gunneridae</taxon>
        <taxon>Pentapetalae</taxon>
        <taxon>asterids</taxon>
        <taxon>lamiids</taxon>
        <taxon>Lamiales</taxon>
        <taxon>Gesneriaceae</taxon>
        <taxon>Didymocarpoideae</taxon>
        <taxon>Trichosporeae</taxon>
        <taxon>Loxocarpinae</taxon>
        <taxon>Dorcoceras</taxon>
    </lineage>
</organism>
<gene>
    <name evidence="1" type="ORF">F511_24076</name>
</gene>
<sequence>MGIDQLGFQSVQLGYLKILQMDNVDPNNTKARKEYEVKPQPANQLAVNLNRASIPAECINRGNHRSVIIRPVSHHSSVFFRHNQSVRHHSDDIIVPFRHDTSVCRSQRGSISAKKLLTARTKKTARNTYPEAHTHRRTLYSTVVKTHQLTVSSRFLSNVESGFLTGINWKSYSRRAQRHQYPSKQRRKSTAIYRRRVRMNSNYRGFTGENDEEYQEGYTRRFDVHSPSADTQSPSLAQGELLATPQTSTQTQLLVYNS</sequence>
<dbReference type="AlphaFoldDB" id="A0A2Z7BEN4"/>
<name>A0A2Z7BEN4_9LAMI</name>
<protein>
    <submittedName>
        <fullName evidence="1">ABC transporter B family member</fullName>
    </submittedName>
</protein>
<dbReference type="Proteomes" id="UP000250235">
    <property type="component" value="Unassembled WGS sequence"/>
</dbReference>
<reference evidence="1 2" key="1">
    <citation type="journal article" date="2015" name="Proc. Natl. Acad. Sci. U.S.A.">
        <title>The resurrection genome of Boea hygrometrica: A blueprint for survival of dehydration.</title>
        <authorList>
            <person name="Xiao L."/>
            <person name="Yang G."/>
            <person name="Zhang L."/>
            <person name="Yang X."/>
            <person name="Zhao S."/>
            <person name="Ji Z."/>
            <person name="Zhou Q."/>
            <person name="Hu M."/>
            <person name="Wang Y."/>
            <person name="Chen M."/>
            <person name="Xu Y."/>
            <person name="Jin H."/>
            <person name="Xiao X."/>
            <person name="Hu G."/>
            <person name="Bao F."/>
            <person name="Hu Y."/>
            <person name="Wan P."/>
            <person name="Li L."/>
            <person name="Deng X."/>
            <person name="Kuang T."/>
            <person name="Xiang C."/>
            <person name="Zhu J.K."/>
            <person name="Oliver M.J."/>
            <person name="He Y."/>
        </authorList>
    </citation>
    <scope>NUCLEOTIDE SEQUENCE [LARGE SCALE GENOMIC DNA]</scope>
    <source>
        <strain evidence="2">cv. XS01</strain>
    </source>
</reference>
<evidence type="ECO:0000313" key="2">
    <source>
        <dbReference type="Proteomes" id="UP000250235"/>
    </source>
</evidence>
<dbReference type="EMBL" id="KV006572">
    <property type="protein sequence ID" value="KZV32487.1"/>
    <property type="molecule type" value="Genomic_DNA"/>
</dbReference>